<evidence type="ECO:0000256" key="1">
    <source>
        <dbReference type="SAM" id="MobiDB-lite"/>
    </source>
</evidence>
<sequence>MSAWSTVSRDYVWDSDGSHDYPPPSLGPFPFPGQNDEIYHGSTSDAIATPQNSQELEYLAHSLEQQARCYDDEFERIRDYQDQVEEFQSLFGADIEKETGMEVKPGQQIGSEAQDREVGAGFEMHPEIKTEPGLAEQHPYTNEMSNIDDGEHQDDGGQESGAGSVDIMSLYSQNDMDVMNEDSRSRDYVQDHEDATSGQQEGPVDDTIHFGIDTNKNGNSDGNNDEREEATKTPGLKLNMGGSKPKSSPRHSHDTNIRGDGSHHFQDRMDAPSMQTAYTNSVQRNHMRVESTGHNGNTAQSRAEGKRPIRPEFQLNFPGPAPPPPHEQNSFDAHGNYQAPFHPMQIPMPTEGPNAMLGAPGFGGWNSNLPYNTYQASYPEHPPYNAMHAPPTEMYSESPAQNAHEMFRQQQQPAIAHTKTPPQGNRSAKRKAIDEGQFERRVDEFDVLEADDGGESSDDEPLVNRTRRHHNHDVQQGSSMVEENWQQQHQQNSSSSQTSMSRPLPNHHSPTPYAHPSSSDPTAISWKLPTYSIDIAANDRDTENQVIQVSLPGCVREPLLLSMDHADQEVHLFRALFLPAHQSFEQPDPEPHIAILNFHNICVMVLDSYYAYQVGDLMSRLPTTDPRSSHHQQQQQQQQQQHPYHPSPYDPEQMQPLDKDARDVDENEIFFATVDRWRAGLEDPVKPAYTLIRGPQEFTDVALDIIYHIKQNGLVVKSQQPKPRAERSDKGVKRGPKNSRGAADVDATKEVKRGPGRPKGAKAVGVVKGNAKVGSKGRPNDLPVRKKVKTERITVTKVNREKRK</sequence>
<accession>A0A6A6SK21</accession>
<feature type="compositionally biased region" description="Acidic residues" evidence="1">
    <location>
        <begin position="445"/>
        <end position="461"/>
    </location>
</feature>
<feature type="region of interest" description="Disordered" evidence="1">
    <location>
        <begin position="129"/>
        <end position="163"/>
    </location>
</feature>
<dbReference type="Proteomes" id="UP000799753">
    <property type="component" value="Unassembled WGS sequence"/>
</dbReference>
<protein>
    <submittedName>
        <fullName evidence="2">Uncharacterized protein</fullName>
    </submittedName>
</protein>
<feature type="compositionally biased region" description="Low complexity" evidence="1">
    <location>
        <begin position="631"/>
        <end position="642"/>
    </location>
</feature>
<dbReference type="OrthoDB" id="3796908at2759"/>
<evidence type="ECO:0000313" key="3">
    <source>
        <dbReference type="Proteomes" id="UP000799753"/>
    </source>
</evidence>
<dbReference type="AlphaFoldDB" id="A0A6A6SK21"/>
<feature type="compositionally biased region" description="Low complexity" evidence="1">
    <location>
        <begin position="486"/>
        <end position="501"/>
    </location>
</feature>
<dbReference type="EMBL" id="MU006776">
    <property type="protein sequence ID" value="KAF2646738.1"/>
    <property type="molecule type" value="Genomic_DNA"/>
</dbReference>
<feature type="region of interest" description="Disordered" evidence="1">
    <location>
        <begin position="404"/>
        <end position="521"/>
    </location>
</feature>
<feature type="compositionally biased region" description="Basic and acidic residues" evidence="1">
    <location>
        <begin position="251"/>
        <end position="268"/>
    </location>
</feature>
<feature type="compositionally biased region" description="Low complexity" evidence="1">
    <location>
        <begin position="761"/>
        <end position="777"/>
    </location>
</feature>
<reference evidence="2" key="1">
    <citation type="journal article" date="2020" name="Stud. Mycol.">
        <title>101 Dothideomycetes genomes: a test case for predicting lifestyles and emergence of pathogens.</title>
        <authorList>
            <person name="Haridas S."/>
            <person name="Albert R."/>
            <person name="Binder M."/>
            <person name="Bloem J."/>
            <person name="Labutti K."/>
            <person name="Salamov A."/>
            <person name="Andreopoulos B."/>
            <person name="Baker S."/>
            <person name="Barry K."/>
            <person name="Bills G."/>
            <person name="Bluhm B."/>
            <person name="Cannon C."/>
            <person name="Castanera R."/>
            <person name="Culley D."/>
            <person name="Daum C."/>
            <person name="Ezra D."/>
            <person name="Gonzalez J."/>
            <person name="Henrissat B."/>
            <person name="Kuo A."/>
            <person name="Liang C."/>
            <person name="Lipzen A."/>
            <person name="Lutzoni F."/>
            <person name="Magnuson J."/>
            <person name="Mondo S."/>
            <person name="Nolan M."/>
            <person name="Ohm R."/>
            <person name="Pangilinan J."/>
            <person name="Park H.-J."/>
            <person name="Ramirez L."/>
            <person name="Alfaro M."/>
            <person name="Sun H."/>
            <person name="Tritt A."/>
            <person name="Yoshinaga Y."/>
            <person name="Zwiers L.-H."/>
            <person name="Turgeon B."/>
            <person name="Goodwin S."/>
            <person name="Spatafora J."/>
            <person name="Crous P."/>
            <person name="Grigoriev I."/>
        </authorList>
    </citation>
    <scope>NUCLEOTIDE SEQUENCE</scope>
    <source>
        <strain evidence="2">CBS 473.64</strain>
    </source>
</reference>
<feature type="region of interest" description="Disordered" evidence="1">
    <location>
        <begin position="291"/>
        <end position="328"/>
    </location>
</feature>
<gene>
    <name evidence="2" type="ORF">P280DRAFT_525748</name>
</gene>
<feature type="compositionally biased region" description="Basic and acidic residues" evidence="1">
    <location>
        <begin position="431"/>
        <end position="444"/>
    </location>
</feature>
<proteinExistence type="predicted"/>
<feature type="compositionally biased region" description="Basic and acidic residues" evidence="1">
    <location>
        <begin position="723"/>
        <end position="732"/>
    </location>
</feature>
<organism evidence="2 3">
    <name type="scientific">Massarina eburnea CBS 473.64</name>
    <dbReference type="NCBI Taxonomy" id="1395130"/>
    <lineage>
        <taxon>Eukaryota</taxon>
        <taxon>Fungi</taxon>
        <taxon>Dikarya</taxon>
        <taxon>Ascomycota</taxon>
        <taxon>Pezizomycotina</taxon>
        <taxon>Dothideomycetes</taxon>
        <taxon>Pleosporomycetidae</taxon>
        <taxon>Pleosporales</taxon>
        <taxon>Massarineae</taxon>
        <taxon>Massarinaceae</taxon>
        <taxon>Massarina</taxon>
    </lineage>
</organism>
<feature type="region of interest" description="Disordered" evidence="1">
    <location>
        <begin position="621"/>
        <end position="656"/>
    </location>
</feature>
<feature type="compositionally biased region" description="Pro residues" evidence="1">
    <location>
        <begin position="21"/>
        <end position="31"/>
    </location>
</feature>
<evidence type="ECO:0000313" key="2">
    <source>
        <dbReference type="EMBL" id="KAF2646738.1"/>
    </source>
</evidence>
<feature type="region of interest" description="Disordered" evidence="1">
    <location>
        <begin position="717"/>
        <end position="804"/>
    </location>
</feature>
<feature type="compositionally biased region" description="Basic and acidic residues" evidence="1">
    <location>
        <begin position="181"/>
        <end position="195"/>
    </location>
</feature>
<feature type="region of interest" description="Disordered" evidence="1">
    <location>
        <begin position="181"/>
        <end position="268"/>
    </location>
</feature>
<keyword evidence="3" id="KW-1185">Reference proteome</keyword>
<feature type="compositionally biased region" description="Polar residues" evidence="1">
    <location>
        <begin position="292"/>
        <end position="301"/>
    </location>
</feature>
<feature type="region of interest" description="Disordered" evidence="1">
    <location>
        <begin position="1"/>
        <end position="33"/>
    </location>
</feature>
<name>A0A6A6SK21_9PLEO</name>
<feature type="compositionally biased region" description="Polar residues" evidence="1">
    <location>
        <begin position="474"/>
        <end position="485"/>
    </location>
</feature>